<evidence type="ECO:0000256" key="7">
    <source>
        <dbReference type="ARBA" id="ARBA00023136"/>
    </source>
</evidence>
<accession>A0A1L9QU78</accession>
<evidence type="ECO:0000313" key="9">
    <source>
        <dbReference type="EMBL" id="OJJ26192.1"/>
    </source>
</evidence>
<dbReference type="PANTHER" id="PTHR43166:SF6">
    <property type="entry name" value="PHOSPHONATES IMPORT ATP-BINDING PROTEIN PHNC"/>
    <property type="match status" value="1"/>
</dbReference>
<dbReference type="GO" id="GO:0015416">
    <property type="term" value="F:ABC-type phosphonate transporter activity"/>
    <property type="evidence" value="ECO:0007669"/>
    <property type="project" value="InterPro"/>
</dbReference>
<evidence type="ECO:0000256" key="5">
    <source>
        <dbReference type="ARBA" id="ARBA00022885"/>
    </source>
</evidence>
<dbReference type="InterPro" id="IPR027417">
    <property type="entry name" value="P-loop_NTPase"/>
</dbReference>
<comment type="caution">
    <text evidence="9">The sequence shown here is derived from an EMBL/GenBank/DDBJ whole genome shotgun (WGS) entry which is preliminary data.</text>
</comment>
<keyword evidence="10" id="KW-1185">Reference proteome</keyword>
<keyword evidence="6" id="KW-1278">Translocase</keyword>
<name>A0A1L9QU78_9CYAN</name>
<sequence>MLKVEGLTKIYSGNQMALDEVSFTLVPHQFTAVLGLSGAGKTTLMRSILQLMPVDRGRIWFGNQELTNTSPKELQKIRAQIALVAQQFNLVRRRSALENCLGGRLREVSLWQCLSGQLPRSLLLEGMAALERVKLMDIAFQRADCLSGGQQQRVAIARALTQNAQLILADEPVASLDPQTSHRILQILRSLCEQEGLTVLCNLHQVDLAQTYSDRILGLQAGKLVLDVATDQLTPEQLSYLYTDMPRLT</sequence>
<protein>
    <submittedName>
        <fullName evidence="9">Phosphonate ABC transporter ATP-binding protein</fullName>
    </submittedName>
</protein>
<dbReference type="PROSITE" id="PS00211">
    <property type="entry name" value="ABC_TRANSPORTER_1"/>
    <property type="match status" value="1"/>
</dbReference>
<keyword evidence="3" id="KW-0547">Nucleotide-binding</keyword>
<dbReference type="Proteomes" id="UP000183940">
    <property type="component" value="Unassembled WGS sequence"/>
</dbReference>
<feature type="domain" description="ABC transporter" evidence="8">
    <location>
        <begin position="2"/>
        <end position="246"/>
    </location>
</feature>
<evidence type="ECO:0000256" key="6">
    <source>
        <dbReference type="ARBA" id="ARBA00022967"/>
    </source>
</evidence>
<keyword evidence="2" id="KW-1003">Cell membrane</keyword>
<dbReference type="InterPro" id="IPR003593">
    <property type="entry name" value="AAA+_ATPase"/>
</dbReference>
<dbReference type="InterPro" id="IPR003439">
    <property type="entry name" value="ABC_transporter-like_ATP-bd"/>
</dbReference>
<dbReference type="CDD" id="cd03256">
    <property type="entry name" value="ABC_PhnC_transporter"/>
    <property type="match status" value="1"/>
</dbReference>
<dbReference type="AlphaFoldDB" id="A0A1L9QU78"/>
<dbReference type="GO" id="GO:0005524">
    <property type="term" value="F:ATP binding"/>
    <property type="evidence" value="ECO:0007669"/>
    <property type="project" value="UniProtKB-KW"/>
</dbReference>
<keyword evidence="5" id="KW-0918">Phosphonate transport</keyword>
<dbReference type="PROSITE" id="PS50893">
    <property type="entry name" value="ABC_TRANSPORTER_2"/>
    <property type="match status" value="1"/>
</dbReference>
<evidence type="ECO:0000313" key="10">
    <source>
        <dbReference type="Proteomes" id="UP000183940"/>
    </source>
</evidence>
<dbReference type="STRING" id="1925591.BI308_07250"/>
<dbReference type="InterPro" id="IPR050086">
    <property type="entry name" value="MetN_ABC_transporter-like"/>
</dbReference>
<dbReference type="Gene3D" id="3.40.50.300">
    <property type="entry name" value="P-loop containing nucleotide triphosphate hydrolases"/>
    <property type="match status" value="1"/>
</dbReference>
<evidence type="ECO:0000256" key="4">
    <source>
        <dbReference type="ARBA" id="ARBA00022840"/>
    </source>
</evidence>
<proteinExistence type="predicted"/>
<keyword evidence="1" id="KW-0813">Transport</keyword>
<evidence type="ECO:0000256" key="2">
    <source>
        <dbReference type="ARBA" id="ARBA00022475"/>
    </source>
</evidence>
<dbReference type="SMART" id="SM00382">
    <property type="entry name" value="AAA"/>
    <property type="match status" value="1"/>
</dbReference>
<evidence type="ECO:0000259" key="8">
    <source>
        <dbReference type="PROSITE" id="PS50893"/>
    </source>
</evidence>
<keyword evidence="4 9" id="KW-0067">ATP-binding</keyword>
<reference evidence="9" key="1">
    <citation type="submission" date="2016-10" db="EMBL/GenBank/DDBJ databases">
        <title>CRISPR-Cas defence system in Roseofilum reptotaenium: evidence of a bacteriophage-cyanobacterium arms race in the coral black band disease.</title>
        <authorList>
            <person name="Buerger P."/>
            <person name="Wood-Charlson E.M."/>
            <person name="Weynberg K.D."/>
            <person name="Willis B."/>
            <person name="Van Oppen M.J."/>
        </authorList>
    </citation>
    <scope>NUCLEOTIDE SEQUENCE [LARGE SCALE GENOMIC DNA]</scope>
    <source>
        <strain evidence="9">AO1-A</strain>
    </source>
</reference>
<dbReference type="PANTHER" id="PTHR43166">
    <property type="entry name" value="AMINO ACID IMPORT ATP-BINDING PROTEIN"/>
    <property type="match status" value="1"/>
</dbReference>
<gene>
    <name evidence="9" type="ORF">BI308_07250</name>
</gene>
<keyword evidence="7" id="KW-0472">Membrane</keyword>
<dbReference type="GO" id="GO:0016020">
    <property type="term" value="C:membrane"/>
    <property type="evidence" value="ECO:0007669"/>
    <property type="project" value="InterPro"/>
</dbReference>
<dbReference type="Pfam" id="PF00005">
    <property type="entry name" value="ABC_tran"/>
    <property type="match status" value="1"/>
</dbReference>
<dbReference type="GO" id="GO:0016887">
    <property type="term" value="F:ATP hydrolysis activity"/>
    <property type="evidence" value="ECO:0007669"/>
    <property type="project" value="InterPro"/>
</dbReference>
<dbReference type="InterPro" id="IPR012693">
    <property type="entry name" value="ABC_transpr_PhnC"/>
</dbReference>
<evidence type="ECO:0000256" key="1">
    <source>
        <dbReference type="ARBA" id="ARBA00022448"/>
    </source>
</evidence>
<organism evidence="9 10">
    <name type="scientific">Roseofilum reptotaenium AO1-A</name>
    <dbReference type="NCBI Taxonomy" id="1925591"/>
    <lineage>
        <taxon>Bacteria</taxon>
        <taxon>Bacillati</taxon>
        <taxon>Cyanobacteriota</taxon>
        <taxon>Cyanophyceae</taxon>
        <taxon>Desertifilales</taxon>
        <taxon>Desertifilaceae</taxon>
        <taxon>Roseofilum</taxon>
    </lineage>
</organism>
<dbReference type="SUPFAM" id="SSF52540">
    <property type="entry name" value="P-loop containing nucleoside triphosphate hydrolases"/>
    <property type="match status" value="1"/>
</dbReference>
<evidence type="ECO:0000256" key="3">
    <source>
        <dbReference type="ARBA" id="ARBA00022741"/>
    </source>
</evidence>
<dbReference type="InterPro" id="IPR017871">
    <property type="entry name" value="ABC_transporter-like_CS"/>
</dbReference>
<dbReference type="NCBIfam" id="TIGR02315">
    <property type="entry name" value="ABC_phnC"/>
    <property type="match status" value="1"/>
</dbReference>
<dbReference type="EMBL" id="MLAW01000009">
    <property type="protein sequence ID" value="OJJ26192.1"/>
    <property type="molecule type" value="Genomic_DNA"/>
</dbReference>